<evidence type="ECO:0000313" key="1">
    <source>
        <dbReference type="EMBL" id="MCY1719224.1"/>
    </source>
</evidence>
<organism evidence="1 2">
    <name type="scientific">Draconibacterium aestuarii</name>
    <dbReference type="NCBI Taxonomy" id="2998507"/>
    <lineage>
        <taxon>Bacteria</taxon>
        <taxon>Pseudomonadati</taxon>
        <taxon>Bacteroidota</taxon>
        <taxon>Bacteroidia</taxon>
        <taxon>Marinilabiliales</taxon>
        <taxon>Prolixibacteraceae</taxon>
        <taxon>Draconibacterium</taxon>
    </lineage>
</organism>
<sequence>MEKKKNIKIEFDLLENGLDFIDNALHAIISTEEPHKLKYAILHISAGIELILKEILRLEHWSLLFENINNANYNHLQSGDFQSVSFPSIIKRLEGITNGNISENQKKHFNIVRKKRNKIEHFSFKESSNALKSTISKALTDIIEIIDENIEIQNTSDESKRLYKSIRRESSKFIEFVDLVRAKLKHDLKTLEERNIKLIDCPECFQHLFPLDGSYTCLFCGYTDTPENITALYADTILDYNSYYAYKNGEECPIKQCLSCKNETLILHENSAFCITCDSNWEIEDLALCSDCDEFYEKPEDERSDYGVCPDCWQNKLDSYD</sequence>
<evidence type="ECO:0000313" key="2">
    <source>
        <dbReference type="Proteomes" id="UP001145087"/>
    </source>
</evidence>
<keyword evidence="2" id="KW-1185">Reference proteome</keyword>
<reference evidence="1" key="1">
    <citation type="submission" date="2022-11" db="EMBL/GenBank/DDBJ databases">
        <title>Marilongibacter aestuarii gen. nov., sp. nov., isolated from tidal flat sediment.</title>
        <authorList>
            <person name="Jiayan W."/>
        </authorList>
    </citation>
    <scope>NUCLEOTIDE SEQUENCE</scope>
    <source>
        <strain evidence="1">Z1-6</strain>
    </source>
</reference>
<comment type="caution">
    <text evidence="1">The sequence shown here is derived from an EMBL/GenBank/DDBJ whole genome shotgun (WGS) entry which is preliminary data.</text>
</comment>
<dbReference type="RefSeq" id="WP_343331559.1">
    <property type="nucleotide sequence ID" value="NZ_JAPOHD010000005.1"/>
</dbReference>
<accession>A0A9X3F296</accession>
<dbReference type="Proteomes" id="UP001145087">
    <property type="component" value="Unassembled WGS sequence"/>
</dbReference>
<name>A0A9X3F296_9BACT</name>
<protein>
    <submittedName>
        <fullName evidence="1">Uncharacterized protein</fullName>
    </submittedName>
</protein>
<proteinExistence type="predicted"/>
<dbReference type="AlphaFoldDB" id="A0A9X3F296"/>
<gene>
    <name evidence="1" type="ORF">OU798_02670</name>
</gene>
<dbReference type="EMBL" id="JAPOHD010000005">
    <property type="protein sequence ID" value="MCY1719224.1"/>
    <property type="molecule type" value="Genomic_DNA"/>
</dbReference>